<dbReference type="Gene3D" id="1.20.1740.10">
    <property type="entry name" value="Amino acid/polyamine transporter I"/>
    <property type="match status" value="1"/>
</dbReference>
<feature type="transmembrane region" description="Helical" evidence="6">
    <location>
        <begin position="88"/>
        <end position="109"/>
    </location>
</feature>
<feature type="transmembrane region" description="Helical" evidence="6">
    <location>
        <begin position="273"/>
        <end position="293"/>
    </location>
</feature>
<dbReference type="PANTHER" id="PTHR42770:SF7">
    <property type="entry name" value="MEMBRANE PROTEIN"/>
    <property type="match status" value="1"/>
</dbReference>
<evidence type="ECO:0000256" key="3">
    <source>
        <dbReference type="ARBA" id="ARBA00022692"/>
    </source>
</evidence>
<dbReference type="InterPro" id="IPR002293">
    <property type="entry name" value="AA/rel_permease1"/>
</dbReference>
<feature type="transmembrane region" description="Helical" evidence="6">
    <location>
        <begin position="505"/>
        <end position="524"/>
    </location>
</feature>
<dbReference type="InterPro" id="IPR050367">
    <property type="entry name" value="APC_superfamily"/>
</dbReference>
<feature type="transmembrane region" description="Helical" evidence="6">
    <location>
        <begin position="177"/>
        <end position="196"/>
    </location>
</feature>
<evidence type="ECO:0000313" key="7">
    <source>
        <dbReference type="EMBL" id="CEO97345.1"/>
    </source>
</evidence>
<gene>
    <name evidence="7" type="ORF">PBRA_000690</name>
</gene>
<protein>
    <recommendedName>
        <fullName evidence="9">Amino acid permease/ SLC12A domain-containing protein</fullName>
    </recommendedName>
</protein>
<keyword evidence="2" id="KW-1003">Cell membrane</keyword>
<feature type="transmembrane region" description="Helical" evidence="6">
    <location>
        <begin position="314"/>
        <end position="336"/>
    </location>
</feature>
<evidence type="ECO:0000256" key="1">
    <source>
        <dbReference type="ARBA" id="ARBA00004651"/>
    </source>
</evidence>
<dbReference type="OMA" id="NGCALSM"/>
<sequence>MDIAKALHDEKVVASVCQDTARLDDLRHQVVESTQALFGDAPIEAPRKGVLQSVCALVRDPPYPVTCDTPAKRLEEYYKRRRLPSDEVSMKLLLGLGVCSVIFGEFSGWNAGVAAAGYVGFWLANLAASLLYLSLALCLGELTQAVPPTGGANAYARAVFRRPEPAIVVGMAEAMEYLLFTCLLLSSFSGLMSQIYEFSTAYSPLVWLVMLSFAGYSVAFCNRLSWNLMYIGMVFCALQIVGFAAVWSVSGYVSSAAWLSVGWPDGTTYQQMLFGSGFVGFCQAVPTSLWFYTGFECLSSCTVESPVKKDVPRALIGSWMYLSTCAILLSATSVLIRPGTYAMSQALYPYVTAVMAFAPVQYVGIALLLCVIPSLLFNLLAMLFCASRQIWAMSRIGFLPTALSLTHRTDRTPRNAVAATCVFAFFVTLALFYATPSKADSILMNLTILSACVQYVVIAATYIGFRAQYPSAPREFQNPLGNAAPVIVIVFSAVTIVVYLASSILFLYCVFVYAAFIGSLYLAWRSRKQPLYPSAEAYMPIFWR</sequence>
<comment type="subcellular location">
    <subcellularLocation>
        <location evidence="1">Cell membrane</location>
        <topology evidence="1">Multi-pass membrane protein</topology>
    </subcellularLocation>
</comment>
<dbReference type="STRING" id="37360.A0A0G4IQ62"/>
<feature type="transmembrane region" description="Helical" evidence="6">
    <location>
        <begin position="446"/>
        <end position="467"/>
    </location>
</feature>
<evidence type="ECO:0000256" key="5">
    <source>
        <dbReference type="ARBA" id="ARBA00023136"/>
    </source>
</evidence>
<dbReference type="GO" id="GO:0005886">
    <property type="term" value="C:plasma membrane"/>
    <property type="evidence" value="ECO:0007669"/>
    <property type="project" value="UniProtKB-SubCell"/>
</dbReference>
<evidence type="ECO:0008006" key="9">
    <source>
        <dbReference type="Google" id="ProtNLM"/>
    </source>
</evidence>
<keyword evidence="8" id="KW-1185">Reference proteome</keyword>
<keyword evidence="3 6" id="KW-0812">Transmembrane</keyword>
<evidence type="ECO:0000256" key="2">
    <source>
        <dbReference type="ARBA" id="ARBA00022475"/>
    </source>
</evidence>
<keyword evidence="5 6" id="KW-0472">Membrane</keyword>
<evidence type="ECO:0000256" key="6">
    <source>
        <dbReference type="SAM" id="Phobius"/>
    </source>
</evidence>
<feature type="transmembrane region" description="Helical" evidence="6">
    <location>
        <begin position="416"/>
        <end position="434"/>
    </location>
</feature>
<reference evidence="7 8" key="1">
    <citation type="submission" date="2015-02" db="EMBL/GenBank/DDBJ databases">
        <authorList>
            <person name="Chooi Y.-H."/>
        </authorList>
    </citation>
    <scope>NUCLEOTIDE SEQUENCE [LARGE SCALE GENOMIC DNA]</scope>
    <source>
        <strain evidence="7">E3</strain>
    </source>
</reference>
<dbReference type="OrthoDB" id="2147536at2759"/>
<feature type="transmembrane region" description="Helical" evidence="6">
    <location>
        <begin position="115"/>
        <end position="139"/>
    </location>
</feature>
<organism evidence="7 8">
    <name type="scientific">Plasmodiophora brassicae</name>
    <name type="common">Clubroot disease agent</name>
    <dbReference type="NCBI Taxonomy" id="37360"/>
    <lineage>
        <taxon>Eukaryota</taxon>
        <taxon>Sar</taxon>
        <taxon>Rhizaria</taxon>
        <taxon>Endomyxa</taxon>
        <taxon>Phytomyxea</taxon>
        <taxon>Plasmodiophorida</taxon>
        <taxon>Plasmodiophoridae</taxon>
        <taxon>Plasmodiophora</taxon>
    </lineage>
</organism>
<feature type="transmembrane region" description="Helical" evidence="6">
    <location>
        <begin position="479"/>
        <end position="499"/>
    </location>
</feature>
<dbReference type="EMBL" id="CDSF01000079">
    <property type="protein sequence ID" value="CEO97345.1"/>
    <property type="molecule type" value="Genomic_DNA"/>
</dbReference>
<evidence type="ECO:0000313" key="8">
    <source>
        <dbReference type="Proteomes" id="UP000039324"/>
    </source>
</evidence>
<dbReference type="GO" id="GO:0022857">
    <property type="term" value="F:transmembrane transporter activity"/>
    <property type="evidence" value="ECO:0007669"/>
    <property type="project" value="InterPro"/>
</dbReference>
<dbReference type="Proteomes" id="UP000039324">
    <property type="component" value="Unassembled WGS sequence"/>
</dbReference>
<dbReference type="PANTHER" id="PTHR42770">
    <property type="entry name" value="AMINO ACID TRANSPORTER-RELATED"/>
    <property type="match status" value="1"/>
</dbReference>
<proteinExistence type="predicted"/>
<keyword evidence="4 6" id="KW-1133">Transmembrane helix</keyword>
<accession>A0A0G4IQ62</accession>
<dbReference type="Pfam" id="PF13520">
    <property type="entry name" value="AA_permease_2"/>
    <property type="match status" value="1"/>
</dbReference>
<dbReference type="AlphaFoldDB" id="A0A0G4IQ62"/>
<evidence type="ECO:0000256" key="4">
    <source>
        <dbReference type="ARBA" id="ARBA00022989"/>
    </source>
</evidence>
<feature type="transmembrane region" description="Helical" evidence="6">
    <location>
        <begin position="228"/>
        <end position="253"/>
    </location>
</feature>
<feature type="transmembrane region" description="Helical" evidence="6">
    <location>
        <begin position="356"/>
        <end position="385"/>
    </location>
</feature>
<feature type="transmembrane region" description="Helical" evidence="6">
    <location>
        <begin position="202"/>
        <end position="221"/>
    </location>
</feature>
<dbReference type="PIRSF" id="PIRSF006060">
    <property type="entry name" value="AA_transporter"/>
    <property type="match status" value="1"/>
</dbReference>
<name>A0A0G4IQ62_PLABS</name>